<evidence type="ECO:0000259" key="11">
    <source>
        <dbReference type="PROSITE" id="PS50011"/>
    </source>
</evidence>
<dbReference type="FunFam" id="3.90.640.10:FF:000007">
    <property type="entry name" value="Actin like 7B"/>
    <property type="match status" value="1"/>
</dbReference>
<evidence type="ECO:0000256" key="2">
    <source>
        <dbReference type="ARBA" id="ARBA00022679"/>
    </source>
</evidence>
<comment type="similarity">
    <text evidence="6">Belongs to the actin family. ARP1 subfamily.</text>
</comment>
<evidence type="ECO:0000256" key="3">
    <source>
        <dbReference type="ARBA" id="ARBA00022741"/>
    </source>
</evidence>
<evidence type="ECO:0000256" key="6">
    <source>
        <dbReference type="ARBA" id="ARBA00038483"/>
    </source>
</evidence>
<protein>
    <recommendedName>
        <fullName evidence="7">Centractin</fullName>
    </recommendedName>
    <alternativeName>
        <fullName evidence="8">Actin-like protein</fullName>
    </alternativeName>
    <alternativeName>
        <fullName evidence="9">Actin-related protein 1</fullName>
    </alternativeName>
</protein>
<dbReference type="InterPro" id="IPR000719">
    <property type="entry name" value="Prot_kinase_dom"/>
</dbReference>
<feature type="domain" description="Protein kinase" evidence="11">
    <location>
        <begin position="394"/>
        <end position="731"/>
    </location>
</feature>
<gene>
    <name evidence="12" type="primary">ARP1</name>
    <name evidence="12" type="ORF">MNAN1_002338</name>
</gene>
<dbReference type="SUPFAM" id="SSF56112">
    <property type="entry name" value="Protein kinase-like (PK-like)"/>
    <property type="match status" value="1"/>
</dbReference>
<dbReference type="PRINTS" id="PR00190">
    <property type="entry name" value="ACTIN"/>
</dbReference>
<dbReference type="InterPro" id="IPR020902">
    <property type="entry name" value="Actin/actin-like_CS"/>
</dbReference>
<dbReference type="GO" id="GO:0005869">
    <property type="term" value="C:dynactin complex"/>
    <property type="evidence" value="ECO:0007669"/>
    <property type="project" value="UniProtKB-ARBA"/>
</dbReference>
<dbReference type="Gene3D" id="3.90.640.10">
    <property type="entry name" value="Actin, Chain A, domain 4"/>
    <property type="match status" value="1"/>
</dbReference>
<dbReference type="GO" id="GO:0004674">
    <property type="term" value="F:protein serine/threonine kinase activity"/>
    <property type="evidence" value="ECO:0007669"/>
    <property type="project" value="UniProtKB-KW"/>
</dbReference>
<dbReference type="SMART" id="SM00268">
    <property type="entry name" value="ACTIN"/>
    <property type="match status" value="1"/>
</dbReference>
<dbReference type="Gene3D" id="3.30.420.40">
    <property type="match status" value="2"/>
</dbReference>
<feature type="compositionally biased region" description="Basic and acidic residues" evidence="10">
    <location>
        <begin position="922"/>
        <end position="934"/>
    </location>
</feature>
<keyword evidence="5" id="KW-0067">ATP-binding</keyword>
<keyword evidence="4" id="KW-0418">Kinase</keyword>
<evidence type="ECO:0000256" key="10">
    <source>
        <dbReference type="SAM" id="MobiDB-lite"/>
    </source>
</evidence>
<dbReference type="PROSITE" id="PS01132">
    <property type="entry name" value="ACTINS_ACT_LIKE"/>
    <property type="match status" value="1"/>
</dbReference>
<organism evidence="12 13">
    <name type="scientific">Malassezia nana</name>
    <dbReference type="NCBI Taxonomy" id="180528"/>
    <lineage>
        <taxon>Eukaryota</taxon>
        <taxon>Fungi</taxon>
        <taxon>Dikarya</taxon>
        <taxon>Basidiomycota</taxon>
        <taxon>Ustilaginomycotina</taxon>
        <taxon>Malasseziomycetes</taxon>
        <taxon>Malasseziales</taxon>
        <taxon>Malasseziaceae</taxon>
        <taxon>Malassezia</taxon>
    </lineage>
</organism>
<feature type="region of interest" description="Disordered" evidence="10">
    <location>
        <begin position="787"/>
        <end position="817"/>
    </location>
</feature>
<dbReference type="SMART" id="SM00220">
    <property type="entry name" value="S_TKc"/>
    <property type="match status" value="1"/>
</dbReference>
<dbReference type="FunFam" id="1.10.510.10:FF:000624">
    <property type="entry name" value="Mitogen-activated protein kinase"/>
    <property type="match status" value="1"/>
</dbReference>
<dbReference type="InterPro" id="IPR011009">
    <property type="entry name" value="Kinase-like_dom_sf"/>
</dbReference>
<proteinExistence type="inferred from homology"/>
<feature type="compositionally biased region" description="Polar residues" evidence="10">
    <location>
        <begin position="887"/>
        <end position="909"/>
    </location>
</feature>
<dbReference type="InterPro" id="IPR008271">
    <property type="entry name" value="Ser/Thr_kinase_AS"/>
</dbReference>
<name>A0AAF0EJ59_9BASI</name>
<dbReference type="EMBL" id="CP119895">
    <property type="protein sequence ID" value="WFD27342.1"/>
    <property type="molecule type" value="Genomic_DNA"/>
</dbReference>
<reference evidence="12" key="1">
    <citation type="submission" date="2023-03" db="EMBL/GenBank/DDBJ databases">
        <title>Mating type loci evolution in Malassezia.</title>
        <authorList>
            <person name="Coelho M.A."/>
        </authorList>
    </citation>
    <scope>NUCLEOTIDE SEQUENCE</scope>
    <source>
        <strain evidence="12">CBS 9557</strain>
    </source>
</reference>
<dbReference type="GO" id="GO:0005524">
    <property type="term" value="F:ATP binding"/>
    <property type="evidence" value="ECO:0007669"/>
    <property type="project" value="UniProtKB-KW"/>
</dbReference>
<evidence type="ECO:0000256" key="1">
    <source>
        <dbReference type="ARBA" id="ARBA00022527"/>
    </source>
</evidence>
<dbReference type="PROSITE" id="PS50011">
    <property type="entry name" value="PROTEIN_KINASE_DOM"/>
    <property type="match status" value="1"/>
</dbReference>
<keyword evidence="3" id="KW-0547">Nucleotide-binding</keyword>
<dbReference type="FunFam" id="3.30.420.40:FF:000502">
    <property type="entry name" value="Actin-Related Proteins"/>
    <property type="match status" value="1"/>
</dbReference>
<dbReference type="Pfam" id="PF00069">
    <property type="entry name" value="Pkinase"/>
    <property type="match status" value="1"/>
</dbReference>
<evidence type="ECO:0000313" key="13">
    <source>
        <dbReference type="Proteomes" id="UP001213623"/>
    </source>
</evidence>
<feature type="region of interest" description="Disordered" evidence="10">
    <location>
        <begin position="845"/>
        <end position="934"/>
    </location>
</feature>
<evidence type="ECO:0000256" key="8">
    <source>
        <dbReference type="ARBA" id="ARBA00076361"/>
    </source>
</evidence>
<dbReference type="AlphaFoldDB" id="A0AAF0EJ59"/>
<dbReference type="Pfam" id="PF00022">
    <property type="entry name" value="Actin"/>
    <property type="match status" value="1"/>
</dbReference>
<keyword evidence="1" id="KW-0723">Serine/threonine-protein kinase</keyword>
<dbReference type="InterPro" id="IPR004000">
    <property type="entry name" value="Actin"/>
</dbReference>
<evidence type="ECO:0000256" key="4">
    <source>
        <dbReference type="ARBA" id="ARBA00022777"/>
    </source>
</evidence>
<evidence type="ECO:0000256" key="9">
    <source>
        <dbReference type="ARBA" id="ARBA00083222"/>
    </source>
</evidence>
<dbReference type="Proteomes" id="UP001213623">
    <property type="component" value="Chromosome 4"/>
</dbReference>
<sequence length="967" mass="107965">MATEFSDGLTNQPVVIDNGSGTIKAGFAGQDTPKCFFPTSVGRPKHTRAMAGAVEGDQFIGRKAQELRGLLRLRYPMEHGLVTDWADMERIWNYIYTEELKTLPEEHPVLLTEAPLNSRANREVAAQIFFETFNVPAMYVSIQALLSLYSSGRTTGVVLDSGDGVTHAVPVYEGFAMPHAIRRIDVAGRDITEYLQMLLRRSGYYFHTSAEKEIVRAIKEQCCQLDTQGGGTDTKQPVQFTLPDGNLIKLGQERFRAPEALFQPDMIGREDVGAHQVLMDAIGRADLDLRRQLYGNIVLSGGTTLTKGYGERLLYEVKHLAPADMKIKISAPPERKYSTWIGDHMVGRVVPPDLPDKEAGFLSPEKLSLVERDEELRICPDLLHLDNLDAPRQYTPIRRAGSGAFGDVYIADWHSPLPSGAMVPAMQHSYTRPAFVGKRIVAIKRGRFSMVQTRGNVRLNELRALRSIPSHPHTIALYDVFREQHLLHIVFECMEGNLYQLIKSRKGLPIAPGLVASIAEQMFQGIAHVHAHGFFHRDMKPENVLITTLGLGEYPVPGSSATRQDVLVLAKVADFGLARKIKSQAPYTGYIATRWYRAPEVLLRSGHYSAPIDVWALAAITAEMMTLEPLFAGANELDQLHCIVRILGSPIVALLPLDQNDHLHYGGGAWEEAQALAERLHIKLPEWPPVPLEPLLLSDSYPMLVDLLSTMLRYDPRIRATLHDCLKHPFFTEQMAQLQPIRCMMPEKIAEPEVPIDQSPPEKVSPALSLESNEHFKPVDELSLTTSEEGPVEYFTSTSSSSLKSPDHEETCTNSNKFSDGFQFIQSRFSFKNFHKMHPSRTSSPILWLRQRHGSPSTSTHVPDSEDRKSTCSSEPASYHDNDIHRTSTNSSPTQPRSLSPQASRGSGSKSRKDPSASNSRQAERLKREEETAAMRERARAVMLKRQALLTKDGTIDDATRASVWTI</sequence>
<accession>A0AAF0EJ59</accession>
<dbReference type="CDD" id="cd10216">
    <property type="entry name" value="ASKHA_NBD_Arp1"/>
    <property type="match status" value="1"/>
</dbReference>
<dbReference type="Gene3D" id="3.30.200.20">
    <property type="entry name" value="Phosphorylase Kinase, domain 1"/>
    <property type="match status" value="1"/>
</dbReference>
<dbReference type="PROSITE" id="PS00108">
    <property type="entry name" value="PROTEIN_KINASE_ST"/>
    <property type="match status" value="1"/>
</dbReference>
<dbReference type="SUPFAM" id="SSF53067">
    <property type="entry name" value="Actin-like ATPase domain"/>
    <property type="match status" value="2"/>
</dbReference>
<keyword evidence="2" id="KW-0808">Transferase</keyword>
<evidence type="ECO:0000256" key="5">
    <source>
        <dbReference type="ARBA" id="ARBA00022840"/>
    </source>
</evidence>
<dbReference type="PANTHER" id="PTHR11937">
    <property type="entry name" value="ACTIN"/>
    <property type="match status" value="1"/>
</dbReference>
<evidence type="ECO:0000313" key="12">
    <source>
        <dbReference type="EMBL" id="WFD27342.1"/>
    </source>
</evidence>
<keyword evidence="13" id="KW-1185">Reference proteome</keyword>
<dbReference type="InterPro" id="IPR043129">
    <property type="entry name" value="ATPase_NBD"/>
</dbReference>
<dbReference type="Gene3D" id="1.10.510.10">
    <property type="entry name" value="Transferase(Phosphotransferase) domain 1"/>
    <property type="match status" value="1"/>
</dbReference>
<evidence type="ECO:0000256" key="7">
    <source>
        <dbReference type="ARBA" id="ARBA00073387"/>
    </source>
</evidence>